<dbReference type="InterPro" id="IPR039424">
    <property type="entry name" value="SBP_5"/>
</dbReference>
<dbReference type="Gene3D" id="3.10.105.10">
    <property type="entry name" value="Dipeptide-binding Protein, Domain 3"/>
    <property type="match status" value="1"/>
</dbReference>
<feature type="domain" description="Solute-binding protein family 5" evidence="5">
    <location>
        <begin position="89"/>
        <end position="476"/>
    </location>
</feature>
<evidence type="ECO:0000256" key="4">
    <source>
        <dbReference type="ARBA" id="ARBA00022729"/>
    </source>
</evidence>
<proteinExistence type="inferred from homology"/>
<dbReference type="Pfam" id="PF00496">
    <property type="entry name" value="SBP_bac_5"/>
    <property type="match status" value="1"/>
</dbReference>
<protein>
    <submittedName>
        <fullName evidence="6">Peptide ABC transporter substrate-binding protein</fullName>
    </submittedName>
</protein>
<evidence type="ECO:0000259" key="5">
    <source>
        <dbReference type="Pfam" id="PF00496"/>
    </source>
</evidence>
<reference evidence="6" key="1">
    <citation type="submission" date="2018-12" db="EMBL/GenBank/DDBJ databases">
        <title>Novel natural products biosynthetic potential of the class Ktedonobacteria.</title>
        <authorList>
            <person name="Zheng Y."/>
            <person name="Saitou A."/>
            <person name="Wang C.M."/>
            <person name="Toyoda A."/>
            <person name="Minakuchi Y."/>
            <person name="Sekiguchi Y."/>
            <person name="Ueda K."/>
            <person name="Takano H."/>
            <person name="Sakai Y."/>
            <person name="Yokota A."/>
            <person name="Yabe S."/>
        </authorList>
    </citation>
    <scope>NUCLEOTIDE SEQUENCE</scope>
    <source>
        <strain evidence="6">A3-2</strain>
    </source>
</reference>
<dbReference type="GO" id="GO:1904680">
    <property type="term" value="F:peptide transmembrane transporter activity"/>
    <property type="evidence" value="ECO:0007669"/>
    <property type="project" value="TreeGrafter"/>
</dbReference>
<dbReference type="AlphaFoldDB" id="A0A455T7U7"/>
<dbReference type="GO" id="GO:0030313">
    <property type="term" value="C:cell envelope"/>
    <property type="evidence" value="ECO:0007669"/>
    <property type="project" value="UniProtKB-SubCell"/>
</dbReference>
<sequence>MSALRKRTYPVGLALTLIALFALLLTACGGGTATTSTQKAPASKQVFVYPEAGVTDIATFDPGLSTDLYSIQAIDMVFTGLVQLDNNLTVQPQLAASWQSSEDGLTWTFHLKPNLKFSDGTPLTSADVAYSIDRALQPAEHSTTAPIYLSLIKDSDLLQKGKIKTIIGDSVQTPDPNTVVITIKKKAAYFLDALTYSCSYVVEKKLIDKYGKSWTDHLDEGGGAGPFKVQSYQHSKQIVFVPNPNYYGPKPQLQKVIFPFYQKVETAYQAYRSGQVDEASVPSPYIDQARKGNDFHLVPQLWINYYTMNYLVKPFDSINMRRAFALAINKDEIVHAVWKDVLIPTNHIVPKGMPGYNPNLKGPDGTTSTAGNPTLAKQYLQAGLKDEGLTSVSQLPTITLTYSTGSADADREVAALVQRWQAVLNISVKVHAEDFNKLLDDIVAATNNPHGLQFWGIAWIADYPDPQDWLTLQFDAGVPNNNMNYGQNNSPDASQQKATQKLLEQADAMPNGPARYQAYNQAEQQLVNDVAWLPMEQVQAAYVVKTYVHGFFYNPQQLIPPDYWSQIYITQH</sequence>
<name>A0A455T7U7_9CHLR</name>
<dbReference type="CDD" id="cd08504">
    <property type="entry name" value="PBP2_OppA"/>
    <property type="match status" value="1"/>
</dbReference>
<dbReference type="GO" id="GO:0043190">
    <property type="term" value="C:ATP-binding cassette (ABC) transporter complex"/>
    <property type="evidence" value="ECO:0007669"/>
    <property type="project" value="InterPro"/>
</dbReference>
<dbReference type="EMBL" id="AP019377">
    <property type="protein sequence ID" value="BBH95513.1"/>
    <property type="molecule type" value="Genomic_DNA"/>
</dbReference>
<dbReference type="GO" id="GO:0015833">
    <property type="term" value="P:peptide transport"/>
    <property type="evidence" value="ECO:0007669"/>
    <property type="project" value="TreeGrafter"/>
</dbReference>
<dbReference type="GO" id="GO:0042597">
    <property type="term" value="C:periplasmic space"/>
    <property type="evidence" value="ECO:0007669"/>
    <property type="project" value="UniProtKB-ARBA"/>
</dbReference>
<gene>
    <name evidence="6" type="ORF">KTA_37120</name>
</gene>
<dbReference type="PROSITE" id="PS51257">
    <property type="entry name" value="PROKAR_LIPOPROTEIN"/>
    <property type="match status" value="1"/>
</dbReference>
<dbReference type="PANTHER" id="PTHR30290:SF10">
    <property type="entry name" value="PERIPLASMIC OLIGOPEPTIDE-BINDING PROTEIN-RELATED"/>
    <property type="match status" value="1"/>
</dbReference>
<dbReference type="SUPFAM" id="SSF53850">
    <property type="entry name" value="Periplasmic binding protein-like II"/>
    <property type="match status" value="1"/>
</dbReference>
<dbReference type="InterPro" id="IPR030678">
    <property type="entry name" value="Peptide/Ni-bd"/>
</dbReference>
<evidence type="ECO:0000256" key="1">
    <source>
        <dbReference type="ARBA" id="ARBA00004196"/>
    </source>
</evidence>
<comment type="similarity">
    <text evidence="2">Belongs to the bacterial solute-binding protein 5 family.</text>
</comment>
<keyword evidence="3" id="KW-0813">Transport</keyword>
<dbReference type="Gene3D" id="3.90.76.10">
    <property type="entry name" value="Dipeptide-binding Protein, Domain 1"/>
    <property type="match status" value="1"/>
</dbReference>
<keyword evidence="4" id="KW-0732">Signal</keyword>
<organism evidence="6">
    <name type="scientific">Thermogemmatispora argillosa</name>
    <dbReference type="NCBI Taxonomy" id="2045280"/>
    <lineage>
        <taxon>Bacteria</taxon>
        <taxon>Bacillati</taxon>
        <taxon>Chloroflexota</taxon>
        <taxon>Ktedonobacteria</taxon>
        <taxon>Thermogemmatisporales</taxon>
        <taxon>Thermogemmatisporaceae</taxon>
        <taxon>Thermogemmatispora</taxon>
    </lineage>
</organism>
<evidence type="ECO:0000256" key="3">
    <source>
        <dbReference type="ARBA" id="ARBA00022448"/>
    </source>
</evidence>
<dbReference type="PANTHER" id="PTHR30290">
    <property type="entry name" value="PERIPLASMIC BINDING COMPONENT OF ABC TRANSPORTER"/>
    <property type="match status" value="1"/>
</dbReference>
<dbReference type="InterPro" id="IPR000914">
    <property type="entry name" value="SBP_5_dom"/>
</dbReference>
<accession>A0A455T7U7</accession>
<evidence type="ECO:0000313" key="6">
    <source>
        <dbReference type="EMBL" id="BBH95513.1"/>
    </source>
</evidence>
<evidence type="ECO:0000256" key="2">
    <source>
        <dbReference type="ARBA" id="ARBA00005695"/>
    </source>
</evidence>
<comment type="subcellular location">
    <subcellularLocation>
        <location evidence="1">Cell envelope</location>
    </subcellularLocation>
</comment>
<dbReference type="Gene3D" id="3.40.190.10">
    <property type="entry name" value="Periplasmic binding protein-like II"/>
    <property type="match status" value="1"/>
</dbReference>
<dbReference type="PIRSF" id="PIRSF002741">
    <property type="entry name" value="MppA"/>
    <property type="match status" value="1"/>
</dbReference>